<dbReference type="InterPro" id="IPR042510">
    <property type="entry name" value="CIP2A"/>
</dbReference>
<evidence type="ECO:0000313" key="2">
    <source>
        <dbReference type="Proteomes" id="UP000092443"/>
    </source>
</evidence>
<feature type="coiled-coil region" evidence="1">
    <location>
        <begin position="573"/>
        <end position="821"/>
    </location>
</feature>
<keyword evidence="2" id="KW-1185">Reference proteome</keyword>
<evidence type="ECO:0000256" key="1">
    <source>
        <dbReference type="SAM" id="Coils"/>
    </source>
</evidence>
<dbReference type="RefSeq" id="XP_037884020.1">
    <property type="nucleotide sequence ID" value="XM_038028092.1"/>
</dbReference>
<proteinExistence type="predicted"/>
<sequence>MLTRKNTTASSNDAISYARDFSFQANYYKNNKSDEALVLLNRSASLLSTAIQPQYFAPKNLEISKFFIDLHTVMSTLSNDSDALWSCIAVLQHCSRNLEAHKAIVEEYRFLPLLTFILKGTQTSDKLQRVLILIQELTFGIRITWEEPYLVVLLGQLVQIVYHTSEKGEDVQAQLALSILINICYKNFVVLFLFLRSVNISNFSKCIKNYGMLASKMCIILSDDICVPDQNELHLFLRSSFKTIGECVKSWNVPHLRHVVEFLRDSRAHSGLEQAMLSYKNYCEDIEKLLDLLEARNAVVDDGMNEDQRKQQQICMGLLFQLIAYIMELSTLPDTGGDENSIISLDSNIPRIFEFLSTWLESDICGVNAINLLDTLVRLAKRELIAPRIARDPSLIIQLITASEKPEASPLQTAAVLKLLISLLHHPKTEKLILTKITESYFDKILSSLLSVKLKMPDNSLSMAEVEKSILCLLLLINFAEIAKKAYFEKCCTLLQLPQVQNALARALINGNENVSTAVFHISQFEHFPQVEVAKHLSRLNSSLASSKAPSLPSDEQWCNLNAVLKSQKAFVSKEFEERLQALIETITQAQRNNQLNNLTTSQIIELFNYKIEKLSTSEENMQKRLEQASEEISHLKQRLNLQNAELERYHTMNFELHIKRESLQTQCQDLKQQQDTLKRNMNNLMKKLSEQSENLQIAEKRLAVKISDMIVLQKNYSELKDQLQAKTEELDKLQTAAKENVIRIDKLKKTVAAYETDIKEKARHIDEKERELAKTQKALEEQREARKKSDDVVTVLESQLQAKNEEIRNYEMELSETEELRKTIMSLMESKRPKRKT</sequence>
<dbReference type="KEGG" id="gfs:119634136"/>
<reference evidence="3" key="1">
    <citation type="submission" date="2025-08" db="UniProtKB">
        <authorList>
            <consortium name="RefSeq"/>
        </authorList>
    </citation>
    <scope>IDENTIFICATION</scope>
    <source>
        <tissue evidence="3">Whole body pupa</tissue>
    </source>
</reference>
<accession>A0A8U0WG28</accession>
<dbReference type="AlphaFoldDB" id="A0A8U0WG28"/>
<dbReference type="PANTHER" id="PTHR23161">
    <property type="entry name" value="PROTEIN CIP2A"/>
    <property type="match status" value="1"/>
</dbReference>
<organism evidence="2 3">
    <name type="scientific">Glossina fuscipes</name>
    <dbReference type="NCBI Taxonomy" id="7396"/>
    <lineage>
        <taxon>Eukaryota</taxon>
        <taxon>Metazoa</taxon>
        <taxon>Ecdysozoa</taxon>
        <taxon>Arthropoda</taxon>
        <taxon>Hexapoda</taxon>
        <taxon>Insecta</taxon>
        <taxon>Pterygota</taxon>
        <taxon>Neoptera</taxon>
        <taxon>Endopterygota</taxon>
        <taxon>Diptera</taxon>
        <taxon>Brachycera</taxon>
        <taxon>Muscomorpha</taxon>
        <taxon>Hippoboscoidea</taxon>
        <taxon>Glossinidae</taxon>
        <taxon>Glossina</taxon>
    </lineage>
</organism>
<keyword evidence="1" id="KW-0175">Coiled coil</keyword>
<dbReference type="PANTHER" id="PTHR23161:SF2">
    <property type="entry name" value="PROTEIN CIP2A"/>
    <property type="match status" value="1"/>
</dbReference>
<evidence type="ECO:0000313" key="3">
    <source>
        <dbReference type="RefSeq" id="XP_037884020.1"/>
    </source>
</evidence>
<gene>
    <name evidence="3" type="primary">LOC119634136</name>
</gene>
<name>A0A8U0WG28_9MUSC</name>
<dbReference type="GeneID" id="119634136"/>
<dbReference type="Proteomes" id="UP000092443">
    <property type="component" value="Unplaced"/>
</dbReference>
<protein>
    <submittedName>
        <fullName evidence="3">Uncharacterized protein LOC119634136</fullName>
    </submittedName>
</protein>